<dbReference type="Ensembl" id="ENSGMOT00000032415.1">
    <property type="protein sequence ID" value="ENSGMOP00000066369.1"/>
    <property type="gene ID" value="ENSGMOG00000036476.1"/>
</dbReference>
<reference evidence="10" key="3">
    <citation type="submission" date="2025-09" db="UniProtKB">
        <authorList>
            <consortium name="Ensembl"/>
        </authorList>
    </citation>
    <scope>IDENTIFICATION</scope>
</reference>
<feature type="compositionally biased region" description="Acidic residues" evidence="6">
    <location>
        <begin position="137"/>
        <end position="153"/>
    </location>
</feature>
<keyword evidence="7" id="KW-0472">Membrane</keyword>
<feature type="domain" description="LEM-like" evidence="9">
    <location>
        <begin position="5"/>
        <end position="48"/>
    </location>
</feature>
<evidence type="ECO:0000259" key="9">
    <source>
        <dbReference type="PROSITE" id="PS50955"/>
    </source>
</evidence>
<sequence length="440" mass="48096">MPVFEEDPAQLSKSRLKSDLVAHNVTLPTEKSKKDVYVGLYLKHIDAKNAADFSSDEEDQVVEDTPEEKPSAVDMLDVNGLTDDELKASLLKHGLNAGPIVASTRALYERRLLKILQSNMPSEPTVNGAGDTNAYSDSEEEGDEEGQDEDSDSNDSRQEDILTLELSPENDKQRVMAPESLEPHSGRIVEIAVESLLEASWALSSHLPSVLDETYSVDEHTGLIPAVPSASMSVKSNTSSSSHTFSITQMVKEKEERGFSPVPQADGRRWSESKGQGDWSQVATPEQPKWELCTPKNESAYYTPNASYKQTVKEGLTVVPTRLYPPAVPIPTGITATCRRPIKGAAGRPVLYKYPEAPPTSATTLERREVDARLVPVYAQVLVFLAIACLLYLVYACMEENPYHPLLPLLDGLSEALESQEEGPVGLAHPGDPADTPVDL</sequence>
<dbReference type="InterPro" id="IPR051656">
    <property type="entry name" value="LEM_domain"/>
</dbReference>
<keyword evidence="3" id="KW-0597">Phosphoprotein</keyword>
<proteinExistence type="inferred from homology"/>
<dbReference type="CDD" id="cd12940">
    <property type="entry name" value="LEM_LAP2_LEMD1"/>
    <property type="match status" value="1"/>
</dbReference>
<evidence type="ECO:0000256" key="3">
    <source>
        <dbReference type="ARBA" id="ARBA00022553"/>
    </source>
</evidence>
<dbReference type="InterPro" id="IPR013146">
    <property type="entry name" value="LEM-like_dom"/>
</dbReference>
<protein>
    <recommendedName>
        <fullName evidence="12">Lamina-associated polypeptide 2</fullName>
    </recommendedName>
</protein>
<feature type="region of interest" description="Disordered" evidence="6">
    <location>
        <begin position="119"/>
        <end position="158"/>
    </location>
</feature>
<evidence type="ECO:0000256" key="5">
    <source>
        <dbReference type="ARBA" id="ARBA00023125"/>
    </source>
</evidence>
<keyword evidence="11" id="KW-1185">Reference proteome</keyword>
<evidence type="ECO:0000313" key="10">
    <source>
        <dbReference type="Ensembl" id="ENSGMOP00000066369.1"/>
    </source>
</evidence>
<name>A0A8C5FWC3_GADMO</name>
<dbReference type="PANTHER" id="PTHR12019:SF22">
    <property type="entry name" value="LAMINA-ASSOCIATED POLYPEPTIDE 2, ISOFORMS BETA_GAMMA"/>
    <property type="match status" value="1"/>
</dbReference>
<dbReference type="SMART" id="SM01261">
    <property type="entry name" value="Thymopoietin"/>
    <property type="match status" value="1"/>
</dbReference>
<feature type="region of interest" description="Disordered" evidence="6">
    <location>
        <begin position="420"/>
        <end position="440"/>
    </location>
</feature>
<dbReference type="Pfam" id="PF08198">
    <property type="entry name" value="Thymopoietin"/>
    <property type="match status" value="1"/>
</dbReference>
<gene>
    <name evidence="10" type="primary">lemd1</name>
</gene>
<accession>A0A8C5FWC3</accession>
<dbReference type="GO" id="GO:0003677">
    <property type="term" value="F:DNA binding"/>
    <property type="evidence" value="ECO:0007669"/>
    <property type="project" value="UniProtKB-KW"/>
</dbReference>
<evidence type="ECO:0000256" key="4">
    <source>
        <dbReference type="ARBA" id="ARBA00022990"/>
    </source>
</evidence>
<dbReference type="Gene3D" id="1.10.720.40">
    <property type="match status" value="2"/>
</dbReference>
<dbReference type="SUPFAM" id="SSF63451">
    <property type="entry name" value="LEM domain"/>
    <property type="match status" value="2"/>
</dbReference>
<dbReference type="Proteomes" id="UP000694546">
    <property type="component" value="Chromosome 1"/>
</dbReference>
<comment type="similarity">
    <text evidence="1">Belongs to the LEM family.</text>
</comment>
<keyword evidence="7" id="KW-1133">Transmembrane helix</keyword>
<evidence type="ECO:0000256" key="7">
    <source>
        <dbReference type="SAM" id="Phobius"/>
    </source>
</evidence>
<feature type="transmembrane region" description="Helical" evidence="7">
    <location>
        <begin position="377"/>
        <end position="398"/>
    </location>
</feature>
<reference evidence="10" key="1">
    <citation type="submission" date="2019-07" db="EMBL/GenBank/DDBJ databases">
        <authorList>
            <consortium name="Wellcome Sanger Institute Data Sharing"/>
        </authorList>
    </citation>
    <scope>NUCLEOTIDE SEQUENCE [LARGE SCALE GENOMIC DNA]</scope>
</reference>
<dbReference type="PROSITE" id="PS50955">
    <property type="entry name" value="LEM_LIKE"/>
    <property type="match status" value="1"/>
</dbReference>
<evidence type="ECO:0008006" key="12">
    <source>
        <dbReference type="Google" id="ProtNLM"/>
    </source>
</evidence>
<organism evidence="10 11">
    <name type="scientific">Gadus morhua</name>
    <name type="common">Atlantic cod</name>
    <dbReference type="NCBI Taxonomy" id="8049"/>
    <lineage>
        <taxon>Eukaryota</taxon>
        <taxon>Metazoa</taxon>
        <taxon>Chordata</taxon>
        <taxon>Craniata</taxon>
        <taxon>Vertebrata</taxon>
        <taxon>Euteleostomi</taxon>
        <taxon>Actinopterygii</taxon>
        <taxon>Neopterygii</taxon>
        <taxon>Teleostei</taxon>
        <taxon>Neoteleostei</taxon>
        <taxon>Acanthomorphata</taxon>
        <taxon>Zeiogadaria</taxon>
        <taxon>Gadariae</taxon>
        <taxon>Gadiformes</taxon>
        <taxon>Gadoidei</taxon>
        <taxon>Gadidae</taxon>
        <taxon>Gadus</taxon>
    </lineage>
</organism>
<dbReference type="FunFam" id="1.10.720.40:FF:000001">
    <property type="entry name" value="LEM domain containing 2, isoform CRA_a"/>
    <property type="match status" value="2"/>
</dbReference>
<feature type="region of interest" description="Disordered" evidence="6">
    <location>
        <begin position="251"/>
        <end position="287"/>
    </location>
</feature>
<reference evidence="10" key="2">
    <citation type="submission" date="2025-08" db="UniProtKB">
        <authorList>
            <consortium name="Ensembl"/>
        </authorList>
    </citation>
    <scope>IDENTIFICATION</scope>
</reference>
<evidence type="ECO:0000259" key="8">
    <source>
        <dbReference type="PROSITE" id="PS50954"/>
    </source>
</evidence>
<dbReference type="PANTHER" id="PTHR12019">
    <property type="entry name" value="LAMINA-ASSOCIATED POLYPEPTIDE THYMOPOIETIN"/>
    <property type="match status" value="1"/>
</dbReference>
<evidence type="ECO:0000256" key="2">
    <source>
        <dbReference type="ARBA" id="ARBA00022481"/>
    </source>
</evidence>
<dbReference type="PROSITE" id="PS50954">
    <property type="entry name" value="LEM"/>
    <property type="match status" value="1"/>
</dbReference>
<keyword evidence="4" id="KW-0007">Acetylation</keyword>
<dbReference type="GO" id="GO:0005635">
    <property type="term" value="C:nuclear envelope"/>
    <property type="evidence" value="ECO:0007669"/>
    <property type="project" value="UniProtKB-ARBA"/>
</dbReference>
<keyword evidence="7" id="KW-0812">Transmembrane</keyword>
<dbReference type="InterPro" id="IPR003887">
    <property type="entry name" value="LEM_dom"/>
</dbReference>
<dbReference type="OMA" id="ACASKNE"/>
<evidence type="ECO:0000313" key="11">
    <source>
        <dbReference type="Proteomes" id="UP000694546"/>
    </source>
</evidence>
<dbReference type="Pfam" id="PF03020">
    <property type="entry name" value="LEM"/>
    <property type="match status" value="1"/>
</dbReference>
<keyword evidence="5" id="KW-0238">DNA-binding</keyword>
<dbReference type="AlphaFoldDB" id="A0A8C5FWC3"/>
<dbReference type="SMART" id="SM00540">
    <property type="entry name" value="LEM"/>
    <property type="match status" value="1"/>
</dbReference>
<evidence type="ECO:0000256" key="6">
    <source>
        <dbReference type="SAM" id="MobiDB-lite"/>
    </source>
</evidence>
<evidence type="ECO:0000256" key="1">
    <source>
        <dbReference type="ARBA" id="ARBA00007744"/>
    </source>
</evidence>
<dbReference type="GeneTree" id="ENSGT00940000154098"/>
<dbReference type="InterPro" id="IPR011015">
    <property type="entry name" value="LEM/LEM-like_dom_sf"/>
</dbReference>
<keyword evidence="2" id="KW-0488">Methylation</keyword>
<feature type="domain" description="LEM" evidence="8">
    <location>
        <begin position="75"/>
        <end position="119"/>
    </location>
</feature>